<evidence type="ECO:0000259" key="6">
    <source>
        <dbReference type="Pfam" id="PF17136"/>
    </source>
</evidence>
<evidence type="ECO:0000256" key="2">
    <source>
        <dbReference type="ARBA" id="ARBA00022980"/>
    </source>
</evidence>
<sequence>MAKKGLNEKHRIVNLKKGDTVVAIYGRDEVSRKKGKVLKVFPERNKVLVEGINFVKKHRRQTRQDRQGGILTVEEPIDLSNVMLVCPRCGQATRVGRTKIEGYRWSVRVCKKCGEIIDKV</sequence>
<accession>A0A1W9S1A7</accession>
<evidence type="ECO:0000256" key="5">
    <source>
        <dbReference type="HAMAP-Rule" id="MF_01326"/>
    </source>
</evidence>
<dbReference type="Pfam" id="PF17136">
    <property type="entry name" value="ribosomal_L24"/>
    <property type="match status" value="1"/>
</dbReference>
<dbReference type="Proteomes" id="UP000192611">
    <property type="component" value="Unassembled WGS sequence"/>
</dbReference>
<evidence type="ECO:0000256" key="3">
    <source>
        <dbReference type="ARBA" id="ARBA00023274"/>
    </source>
</evidence>
<dbReference type="SUPFAM" id="SSF50104">
    <property type="entry name" value="Translation proteins SH3-like domain"/>
    <property type="match status" value="1"/>
</dbReference>
<dbReference type="EMBL" id="NATQ01000057">
    <property type="protein sequence ID" value="OQX90417.1"/>
    <property type="molecule type" value="Genomic_DNA"/>
</dbReference>
<feature type="domain" description="Large ribosomal subunit protein uL24 C-terminal" evidence="6">
    <location>
        <begin position="52"/>
        <end position="117"/>
    </location>
</feature>
<comment type="caution">
    <text evidence="7">The sequence shown here is derived from an EMBL/GenBank/DDBJ whole genome shotgun (WGS) entry which is preliminary data.</text>
</comment>
<dbReference type="HAMAP" id="MF_01326_B">
    <property type="entry name" value="Ribosomal_uL24_B"/>
    <property type="match status" value="1"/>
</dbReference>
<protein>
    <recommendedName>
        <fullName evidence="4 5">Large ribosomal subunit protein uL24</fullName>
    </recommendedName>
</protein>
<dbReference type="GO" id="GO:0019843">
    <property type="term" value="F:rRNA binding"/>
    <property type="evidence" value="ECO:0007669"/>
    <property type="project" value="UniProtKB-UniRule"/>
</dbReference>
<dbReference type="InterPro" id="IPR003256">
    <property type="entry name" value="Ribosomal_uL24"/>
</dbReference>
<dbReference type="InterPro" id="IPR008991">
    <property type="entry name" value="Translation_prot_SH3-like_sf"/>
</dbReference>
<evidence type="ECO:0000256" key="1">
    <source>
        <dbReference type="ARBA" id="ARBA00010618"/>
    </source>
</evidence>
<proteinExistence type="inferred from homology"/>
<dbReference type="InterPro" id="IPR041988">
    <property type="entry name" value="Ribosomal_uL24_KOW"/>
</dbReference>
<gene>
    <name evidence="5" type="primary">rplX</name>
    <name evidence="7" type="ORF">B6D57_03290</name>
</gene>
<comment type="similarity">
    <text evidence="1 5">Belongs to the universal ribosomal protein uL24 family.</text>
</comment>
<dbReference type="GO" id="GO:1990904">
    <property type="term" value="C:ribonucleoprotein complex"/>
    <property type="evidence" value="ECO:0007669"/>
    <property type="project" value="UniProtKB-KW"/>
</dbReference>
<reference evidence="8" key="1">
    <citation type="submission" date="2017-03" db="EMBL/GenBank/DDBJ databases">
        <title>Novel pathways for hydrocarbon cycling and metabolic interdependencies in hydrothermal sediment communities.</title>
        <authorList>
            <person name="Dombrowski N."/>
            <person name="Seitz K."/>
            <person name="Teske A."/>
            <person name="Baker B."/>
        </authorList>
    </citation>
    <scope>NUCLEOTIDE SEQUENCE [LARGE SCALE GENOMIC DNA]</scope>
</reference>
<comment type="function">
    <text evidence="5">One of the proteins that surrounds the polypeptide exit tunnel on the outside of the subunit.</text>
</comment>
<keyword evidence="2 5" id="KW-0689">Ribosomal protein</keyword>
<dbReference type="CDD" id="cd06089">
    <property type="entry name" value="KOW_RPL26"/>
    <property type="match status" value="1"/>
</dbReference>
<dbReference type="GO" id="GO:0006412">
    <property type="term" value="P:translation"/>
    <property type="evidence" value="ECO:0007669"/>
    <property type="project" value="UniProtKB-UniRule"/>
</dbReference>
<keyword evidence="5" id="KW-0694">RNA-binding</keyword>
<dbReference type="GO" id="GO:0005840">
    <property type="term" value="C:ribosome"/>
    <property type="evidence" value="ECO:0007669"/>
    <property type="project" value="UniProtKB-KW"/>
</dbReference>
<comment type="function">
    <text evidence="5">One of two assembly initiator proteins, it binds directly to the 5'-end of the 23S rRNA, where it nucleates assembly of the 50S subunit.</text>
</comment>
<dbReference type="PANTHER" id="PTHR12903">
    <property type="entry name" value="MITOCHONDRIAL RIBOSOMAL PROTEIN L24"/>
    <property type="match status" value="1"/>
</dbReference>
<comment type="subunit">
    <text evidence="5">Part of the 50S ribosomal subunit.</text>
</comment>
<name>A0A1W9S1A7_9BACT</name>
<evidence type="ECO:0000256" key="4">
    <source>
        <dbReference type="ARBA" id="ARBA00035206"/>
    </source>
</evidence>
<evidence type="ECO:0000313" key="7">
    <source>
        <dbReference type="EMBL" id="OQX90417.1"/>
    </source>
</evidence>
<dbReference type="AlphaFoldDB" id="A0A1W9S1A7"/>
<dbReference type="GO" id="GO:0003735">
    <property type="term" value="F:structural constituent of ribosome"/>
    <property type="evidence" value="ECO:0007669"/>
    <property type="project" value="InterPro"/>
</dbReference>
<dbReference type="InterPro" id="IPR014722">
    <property type="entry name" value="Rib_uL2_dom2"/>
</dbReference>
<dbReference type="InterPro" id="IPR057264">
    <property type="entry name" value="Ribosomal_uL24_C"/>
</dbReference>
<dbReference type="NCBIfam" id="TIGR01079">
    <property type="entry name" value="rplX_bact"/>
    <property type="match status" value="1"/>
</dbReference>
<keyword evidence="3 5" id="KW-0687">Ribonucleoprotein</keyword>
<evidence type="ECO:0000313" key="8">
    <source>
        <dbReference type="Proteomes" id="UP000192611"/>
    </source>
</evidence>
<keyword evidence="5" id="KW-0699">rRNA-binding</keyword>
<organism evidence="7 8">
    <name type="scientific">Candidatus Coatesbacteria bacterium 4484_99</name>
    <dbReference type="NCBI Taxonomy" id="1970774"/>
    <lineage>
        <taxon>Bacteria</taxon>
        <taxon>Candidatus Coatesiibacteriota</taxon>
    </lineage>
</organism>
<dbReference type="Gene3D" id="2.30.30.30">
    <property type="match status" value="1"/>
</dbReference>